<accession>A0A6G0TS41</accession>
<protein>
    <submittedName>
        <fullName evidence="1">Uncharacterized protein</fullName>
    </submittedName>
</protein>
<dbReference type="EMBL" id="VYZN01000017">
    <property type="protein sequence ID" value="KAE9537888.1"/>
    <property type="molecule type" value="Genomic_DNA"/>
</dbReference>
<organism evidence="1 2">
    <name type="scientific">Aphis glycines</name>
    <name type="common">Soybean aphid</name>
    <dbReference type="NCBI Taxonomy" id="307491"/>
    <lineage>
        <taxon>Eukaryota</taxon>
        <taxon>Metazoa</taxon>
        <taxon>Ecdysozoa</taxon>
        <taxon>Arthropoda</taxon>
        <taxon>Hexapoda</taxon>
        <taxon>Insecta</taxon>
        <taxon>Pterygota</taxon>
        <taxon>Neoptera</taxon>
        <taxon>Paraneoptera</taxon>
        <taxon>Hemiptera</taxon>
        <taxon>Sternorrhyncha</taxon>
        <taxon>Aphidomorpha</taxon>
        <taxon>Aphidoidea</taxon>
        <taxon>Aphididae</taxon>
        <taxon>Aphidini</taxon>
        <taxon>Aphis</taxon>
        <taxon>Aphis</taxon>
    </lineage>
</organism>
<dbReference type="AlphaFoldDB" id="A0A6G0TS41"/>
<dbReference type="Proteomes" id="UP000475862">
    <property type="component" value="Unassembled WGS sequence"/>
</dbReference>
<evidence type="ECO:0000313" key="2">
    <source>
        <dbReference type="Proteomes" id="UP000475862"/>
    </source>
</evidence>
<name>A0A6G0TS41_APHGL</name>
<comment type="caution">
    <text evidence="1">The sequence shown here is derived from an EMBL/GenBank/DDBJ whole genome shotgun (WGS) entry which is preliminary data.</text>
</comment>
<evidence type="ECO:0000313" key="1">
    <source>
        <dbReference type="EMBL" id="KAE9537888.1"/>
    </source>
</evidence>
<gene>
    <name evidence="1" type="ORF">AGLY_005860</name>
</gene>
<proteinExistence type="predicted"/>
<keyword evidence="2" id="KW-1185">Reference proteome</keyword>
<reference evidence="1 2" key="1">
    <citation type="submission" date="2019-08" db="EMBL/GenBank/DDBJ databases">
        <title>The genome of the soybean aphid Biotype 1, its phylome, world population structure and adaptation to the North American continent.</title>
        <authorList>
            <person name="Giordano R."/>
            <person name="Donthu R.K."/>
            <person name="Hernandez A.G."/>
            <person name="Wright C.L."/>
            <person name="Zimin A.V."/>
        </authorList>
    </citation>
    <scope>NUCLEOTIDE SEQUENCE [LARGE SCALE GENOMIC DNA]</scope>
    <source>
        <tissue evidence="1">Whole aphids</tissue>
    </source>
</reference>
<sequence length="170" mass="20708">MVIVKVVDHILDSTNVVKDYKKRPQCRIQEKLIQIIFYILKVKNKFHNTTKKKKNIQVYYLNLNKLGKHEKCHYLSLLLSWDVSLKSINIINEKHYHVDFSTLQYYFNMQFITYLNLLFNLFDILNLKMGWGKLYYNMKKFKKINLELTLFLKRTNLLFDSNKTYFTIYQ</sequence>